<evidence type="ECO:0000256" key="1">
    <source>
        <dbReference type="ARBA" id="ARBA00004123"/>
    </source>
</evidence>
<dbReference type="KEGG" id="osn:115232077"/>
<organism evidence="13 14">
    <name type="scientific">Octopus sinensis</name>
    <name type="common">East Asian common octopus</name>
    <dbReference type="NCBI Taxonomy" id="2607531"/>
    <lineage>
        <taxon>Eukaryota</taxon>
        <taxon>Metazoa</taxon>
        <taxon>Spiralia</taxon>
        <taxon>Lophotrochozoa</taxon>
        <taxon>Mollusca</taxon>
        <taxon>Cephalopoda</taxon>
        <taxon>Coleoidea</taxon>
        <taxon>Octopodiformes</taxon>
        <taxon>Octopoda</taxon>
        <taxon>Incirrata</taxon>
        <taxon>Octopodidae</taxon>
        <taxon>Octopus</taxon>
    </lineage>
</organism>
<feature type="compositionally biased region" description="Polar residues" evidence="11">
    <location>
        <begin position="59"/>
        <end position="74"/>
    </location>
</feature>
<keyword evidence="6 10" id="KW-0238">DNA-binding</keyword>
<name>A0A6P7TZF5_9MOLL</name>
<keyword evidence="8 10" id="KW-0539">Nucleus</keyword>
<gene>
    <name evidence="14" type="primary">LOC115232077</name>
</gene>
<sequence length="240" mass="27406">MSHMYHVECLKCRCCNKRLKTGDSFSYADKSTLYCMDYFHKNTCLVIELFLVKTENTGESEGISKSPNSCSEANGSPEEPRSISEEVQANHEANKNLQKSKQRGRRTSIKPHQIGLLTELYESERKPSRHILEEMSKLTGLTIRVIQVRMEVSSVRSGFKTEGPRNGKTTRATRASYPLINLLITQKLESTNISLIKGHKSSRITHLEIFPKLQNSDSGIRFFQEIQNTKYSSFQEFFGD</sequence>
<dbReference type="CDD" id="cd00086">
    <property type="entry name" value="homeodomain"/>
    <property type="match status" value="1"/>
</dbReference>
<dbReference type="SMART" id="SM00389">
    <property type="entry name" value="HOX"/>
    <property type="match status" value="1"/>
</dbReference>
<reference evidence="14" key="1">
    <citation type="submission" date="2025-08" db="UniProtKB">
        <authorList>
            <consortium name="RefSeq"/>
        </authorList>
    </citation>
    <scope>IDENTIFICATION</scope>
</reference>
<proteinExistence type="predicted"/>
<dbReference type="GO" id="GO:0000977">
    <property type="term" value="F:RNA polymerase II transcription regulatory region sequence-specific DNA binding"/>
    <property type="evidence" value="ECO:0007669"/>
    <property type="project" value="TreeGrafter"/>
</dbReference>
<keyword evidence="5 9" id="KW-0440">LIM domain</keyword>
<dbReference type="Proteomes" id="UP000515154">
    <property type="component" value="Unplaced"/>
</dbReference>
<keyword evidence="7 10" id="KW-0371">Homeobox</keyword>
<dbReference type="GO" id="GO:0005634">
    <property type="term" value="C:nucleus"/>
    <property type="evidence" value="ECO:0007669"/>
    <property type="project" value="UniProtKB-SubCell"/>
</dbReference>
<dbReference type="Pfam" id="PF00046">
    <property type="entry name" value="Homeodomain"/>
    <property type="match status" value="1"/>
</dbReference>
<evidence type="ECO:0000256" key="5">
    <source>
        <dbReference type="ARBA" id="ARBA00023038"/>
    </source>
</evidence>
<evidence type="ECO:0000256" key="3">
    <source>
        <dbReference type="ARBA" id="ARBA00022737"/>
    </source>
</evidence>
<keyword evidence="4 9" id="KW-0862">Zinc</keyword>
<dbReference type="Gene3D" id="1.10.10.60">
    <property type="entry name" value="Homeodomain-like"/>
    <property type="match status" value="1"/>
</dbReference>
<feature type="domain" description="LIM zinc-binding" evidence="12">
    <location>
        <begin position="1"/>
        <end position="45"/>
    </location>
</feature>
<evidence type="ECO:0000256" key="8">
    <source>
        <dbReference type="ARBA" id="ARBA00023242"/>
    </source>
</evidence>
<dbReference type="GO" id="GO:0030182">
    <property type="term" value="P:neuron differentiation"/>
    <property type="evidence" value="ECO:0007669"/>
    <property type="project" value="TreeGrafter"/>
</dbReference>
<dbReference type="AlphaFoldDB" id="A0A6P7TZF5"/>
<evidence type="ECO:0000259" key="12">
    <source>
        <dbReference type="PROSITE" id="PS50023"/>
    </source>
</evidence>
<feature type="region of interest" description="Disordered" evidence="11">
    <location>
        <begin position="59"/>
        <end position="109"/>
    </location>
</feature>
<evidence type="ECO:0000256" key="11">
    <source>
        <dbReference type="SAM" id="MobiDB-lite"/>
    </source>
</evidence>
<dbReference type="GO" id="GO:0046872">
    <property type="term" value="F:metal ion binding"/>
    <property type="evidence" value="ECO:0007669"/>
    <property type="project" value="UniProtKB-KW"/>
</dbReference>
<evidence type="ECO:0000313" key="13">
    <source>
        <dbReference type="Proteomes" id="UP000515154"/>
    </source>
</evidence>
<evidence type="ECO:0000256" key="9">
    <source>
        <dbReference type="PROSITE-ProRule" id="PRU00125"/>
    </source>
</evidence>
<dbReference type="Gene3D" id="2.10.110.10">
    <property type="entry name" value="Cysteine Rich Protein"/>
    <property type="match status" value="1"/>
</dbReference>
<dbReference type="GO" id="GO:0000981">
    <property type="term" value="F:DNA-binding transcription factor activity, RNA polymerase II-specific"/>
    <property type="evidence" value="ECO:0007669"/>
    <property type="project" value="TreeGrafter"/>
</dbReference>
<evidence type="ECO:0000256" key="2">
    <source>
        <dbReference type="ARBA" id="ARBA00022723"/>
    </source>
</evidence>
<evidence type="ECO:0000256" key="6">
    <source>
        <dbReference type="ARBA" id="ARBA00023125"/>
    </source>
</evidence>
<keyword evidence="2 9" id="KW-0479">Metal-binding</keyword>
<dbReference type="SUPFAM" id="SSF46689">
    <property type="entry name" value="Homeodomain-like"/>
    <property type="match status" value="1"/>
</dbReference>
<accession>A0A6P7TZF5</accession>
<dbReference type="PANTHER" id="PTHR24208">
    <property type="entry name" value="LIM/HOMEOBOX PROTEIN LHX"/>
    <property type="match status" value="1"/>
</dbReference>
<feature type="compositionally biased region" description="Basic and acidic residues" evidence="11">
    <location>
        <begin position="78"/>
        <end position="94"/>
    </location>
</feature>
<dbReference type="InterPro" id="IPR001781">
    <property type="entry name" value="Znf_LIM"/>
</dbReference>
<dbReference type="InterPro" id="IPR050453">
    <property type="entry name" value="LIM_Homeobox_TF"/>
</dbReference>
<evidence type="ECO:0000313" key="14">
    <source>
        <dbReference type="RefSeq" id="XP_029657809.1"/>
    </source>
</evidence>
<evidence type="ECO:0000256" key="7">
    <source>
        <dbReference type="ARBA" id="ARBA00023155"/>
    </source>
</evidence>
<dbReference type="InterPro" id="IPR009057">
    <property type="entry name" value="Homeodomain-like_sf"/>
</dbReference>
<keyword evidence="13" id="KW-1185">Reference proteome</keyword>
<dbReference type="PROSITE" id="PS50023">
    <property type="entry name" value="LIM_DOMAIN_2"/>
    <property type="match status" value="1"/>
</dbReference>
<dbReference type="Pfam" id="PF00412">
    <property type="entry name" value="LIM"/>
    <property type="match status" value="1"/>
</dbReference>
<evidence type="ECO:0000256" key="4">
    <source>
        <dbReference type="ARBA" id="ARBA00022833"/>
    </source>
</evidence>
<dbReference type="PANTHER" id="PTHR24208:SF166">
    <property type="entry name" value="LIM HOMEOBOX TRANSCRIPTION FACTOR 1 ALPHA, ISOFORM B"/>
    <property type="match status" value="1"/>
</dbReference>
<keyword evidence="3" id="KW-0677">Repeat</keyword>
<dbReference type="InterPro" id="IPR001356">
    <property type="entry name" value="HD"/>
</dbReference>
<feature type="compositionally biased region" description="Basic residues" evidence="11">
    <location>
        <begin position="98"/>
        <end position="109"/>
    </location>
</feature>
<comment type="subcellular location">
    <subcellularLocation>
        <location evidence="1 10">Nucleus</location>
    </subcellularLocation>
</comment>
<dbReference type="RefSeq" id="XP_029657809.1">
    <property type="nucleotide sequence ID" value="XM_029801949.1"/>
</dbReference>
<protein>
    <submittedName>
        <fullName evidence="14">LIM/homeobox protein Lhx1-like</fullName>
    </submittedName>
</protein>
<evidence type="ECO:0000256" key="10">
    <source>
        <dbReference type="RuleBase" id="RU000682"/>
    </source>
</evidence>